<dbReference type="Pfam" id="PF12833">
    <property type="entry name" value="HTH_18"/>
    <property type="match status" value="1"/>
</dbReference>
<dbReference type="PROSITE" id="PS01124">
    <property type="entry name" value="HTH_ARAC_FAMILY_2"/>
    <property type="match status" value="1"/>
</dbReference>
<dbReference type="PANTHER" id="PTHR46796">
    <property type="entry name" value="HTH-TYPE TRANSCRIPTIONAL ACTIVATOR RHAS-RELATED"/>
    <property type="match status" value="1"/>
</dbReference>
<reference evidence="5" key="1">
    <citation type="submission" date="2024-07" db="EMBL/GenBank/DDBJ databases">
        <authorList>
            <person name="Yu S.T."/>
        </authorList>
    </citation>
    <scope>NUCLEOTIDE SEQUENCE</scope>
    <source>
        <strain evidence="5">R39</strain>
    </source>
</reference>
<dbReference type="InterPro" id="IPR009057">
    <property type="entry name" value="Homeodomain-like_sf"/>
</dbReference>
<protein>
    <submittedName>
        <fullName evidence="5">AraC family transcriptional regulator</fullName>
    </submittedName>
</protein>
<dbReference type="Gene3D" id="1.10.10.60">
    <property type="entry name" value="Homeodomain-like"/>
    <property type="match status" value="1"/>
</dbReference>
<evidence type="ECO:0000256" key="1">
    <source>
        <dbReference type="ARBA" id="ARBA00023015"/>
    </source>
</evidence>
<dbReference type="RefSeq" id="WP_362754453.1">
    <property type="nucleotide sequence ID" value="NZ_CP163441.1"/>
</dbReference>
<dbReference type="Pfam" id="PF14525">
    <property type="entry name" value="AraC_binding_2"/>
    <property type="match status" value="1"/>
</dbReference>
<keyword evidence="2" id="KW-0238">DNA-binding</keyword>
<dbReference type="AlphaFoldDB" id="A0AB39QLF1"/>
<feature type="domain" description="HTH araC/xylS-type" evidence="4">
    <location>
        <begin position="208"/>
        <end position="307"/>
    </location>
</feature>
<dbReference type="SMART" id="SM00342">
    <property type="entry name" value="HTH_ARAC"/>
    <property type="match status" value="1"/>
</dbReference>
<keyword evidence="1" id="KW-0805">Transcription regulation</keyword>
<dbReference type="GO" id="GO:0043565">
    <property type="term" value="F:sequence-specific DNA binding"/>
    <property type="evidence" value="ECO:0007669"/>
    <property type="project" value="InterPro"/>
</dbReference>
<keyword evidence="3" id="KW-0804">Transcription</keyword>
<evidence type="ECO:0000256" key="2">
    <source>
        <dbReference type="ARBA" id="ARBA00023125"/>
    </source>
</evidence>
<dbReference type="SUPFAM" id="SSF46689">
    <property type="entry name" value="Homeodomain-like"/>
    <property type="match status" value="1"/>
</dbReference>
<dbReference type="GO" id="GO:0003700">
    <property type="term" value="F:DNA-binding transcription factor activity"/>
    <property type="evidence" value="ECO:0007669"/>
    <property type="project" value="InterPro"/>
</dbReference>
<dbReference type="InterPro" id="IPR018060">
    <property type="entry name" value="HTH_AraC"/>
</dbReference>
<sequence length="314" mass="33868">MTSGMTGVPARFSTAGLPEAERIALWEEHNATALIGLRCRALQDTALDATEINLQLPRVHVARVSGSPHVVERPRAEIRRVPSYAVACYLTVAGDAFFYHDDGVRLLHPGQLLVCDADRPFMRGFSHGLEELAVKVPHDVWRALGGPASLPQPLVVDEGVAQTRTLATLAARALRPETSAGVDEDVLLDLLAAVVTGRTPSLTAVHLTVAKAYIDEHLTDPALSAGRVARGVGISERHLSRVFASGGTTVPQYLLHRRLERARTLLQRGGGTTVAEVAARCGFGSASHFSHRFRQHFGLRATDVLRQARARAGD</sequence>
<name>A0AB39QLF1_9ACTN</name>
<dbReference type="PANTHER" id="PTHR46796:SF6">
    <property type="entry name" value="ARAC SUBFAMILY"/>
    <property type="match status" value="1"/>
</dbReference>
<evidence type="ECO:0000259" key="4">
    <source>
        <dbReference type="PROSITE" id="PS01124"/>
    </source>
</evidence>
<dbReference type="InterPro" id="IPR035418">
    <property type="entry name" value="AraC-bd_2"/>
</dbReference>
<proteinExistence type="predicted"/>
<dbReference type="EMBL" id="CP163441">
    <property type="protein sequence ID" value="XDQ41794.1"/>
    <property type="molecule type" value="Genomic_DNA"/>
</dbReference>
<evidence type="ECO:0000313" key="5">
    <source>
        <dbReference type="EMBL" id="XDQ41794.1"/>
    </source>
</evidence>
<evidence type="ECO:0000256" key="3">
    <source>
        <dbReference type="ARBA" id="ARBA00023163"/>
    </source>
</evidence>
<gene>
    <name evidence="5" type="ORF">AB5J52_05620</name>
</gene>
<accession>A0AB39QLF1</accession>
<organism evidence="5">
    <name type="scientific">Streptomyces sp. R39</name>
    <dbReference type="NCBI Taxonomy" id="3238631"/>
    <lineage>
        <taxon>Bacteria</taxon>
        <taxon>Bacillati</taxon>
        <taxon>Actinomycetota</taxon>
        <taxon>Actinomycetes</taxon>
        <taxon>Kitasatosporales</taxon>
        <taxon>Streptomycetaceae</taxon>
        <taxon>Streptomyces</taxon>
    </lineage>
</organism>
<dbReference type="InterPro" id="IPR050204">
    <property type="entry name" value="AraC_XylS_family_regulators"/>
</dbReference>